<dbReference type="EMBL" id="DTFF01000013">
    <property type="protein sequence ID" value="HGI87070.1"/>
    <property type="molecule type" value="Genomic_DNA"/>
</dbReference>
<dbReference type="PROSITE" id="PS00211">
    <property type="entry name" value="ABC_TRANSPORTER_1"/>
    <property type="match status" value="1"/>
</dbReference>
<keyword evidence="4 7" id="KW-0067">ATP-binding</keyword>
<dbReference type="AlphaFoldDB" id="A0A7C4FGN1"/>
<evidence type="ECO:0000256" key="2">
    <source>
        <dbReference type="ARBA" id="ARBA00022448"/>
    </source>
</evidence>
<evidence type="ECO:0000313" key="7">
    <source>
        <dbReference type="EMBL" id="HGI87070.1"/>
    </source>
</evidence>
<reference evidence="7" key="1">
    <citation type="journal article" date="2020" name="mSystems">
        <title>Genome- and Community-Level Interaction Insights into Carbon Utilization and Element Cycling Functions of Hydrothermarchaeota in Hydrothermal Sediment.</title>
        <authorList>
            <person name="Zhou Z."/>
            <person name="Liu Y."/>
            <person name="Xu W."/>
            <person name="Pan J."/>
            <person name="Luo Z.H."/>
            <person name="Li M."/>
        </authorList>
    </citation>
    <scope>NUCLEOTIDE SEQUENCE [LARGE SCALE GENOMIC DNA]</scope>
    <source>
        <strain evidence="7">SpSt-732</strain>
    </source>
</reference>
<dbReference type="InterPro" id="IPR003439">
    <property type="entry name" value="ABC_transporter-like_ATP-bd"/>
</dbReference>
<dbReference type="Gene3D" id="3.40.50.300">
    <property type="entry name" value="P-loop containing nucleotide triphosphate hydrolases"/>
    <property type="match status" value="2"/>
</dbReference>
<name>A0A7C4FGN1_9CREN</name>
<accession>A0A7C4FGN1</accession>
<dbReference type="PROSITE" id="PS50893">
    <property type="entry name" value="ABC_TRANSPORTER_2"/>
    <property type="match status" value="2"/>
</dbReference>
<dbReference type="GO" id="GO:0042626">
    <property type="term" value="F:ATPase-coupled transmembrane transporter activity"/>
    <property type="evidence" value="ECO:0007669"/>
    <property type="project" value="TreeGrafter"/>
</dbReference>
<evidence type="ECO:0000256" key="3">
    <source>
        <dbReference type="ARBA" id="ARBA00022741"/>
    </source>
</evidence>
<evidence type="ECO:0000259" key="6">
    <source>
        <dbReference type="PROSITE" id="PS50893"/>
    </source>
</evidence>
<dbReference type="SUPFAM" id="SSF52540">
    <property type="entry name" value="P-loop containing nucleoside triphosphate hydrolases"/>
    <property type="match status" value="2"/>
</dbReference>
<dbReference type="SMART" id="SM00382">
    <property type="entry name" value="AAA"/>
    <property type="match status" value="2"/>
</dbReference>
<evidence type="ECO:0000256" key="1">
    <source>
        <dbReference type="ARBA" id="ARBA00004236"/>
    </source>
</evidence>
<keyword evidence="2" id="KW-0813">Transport</keyword>
<keyword evidence="3" id="KW-0547">Nucleotide-binding</keyword>
<feature type="domain" description="ABC transporter" evidence="6">
    <location>
        <begin position="20"/>
        <end position="260"/>
    </location>
</feature>
<organism evidence="7">
    <name type="scientific">Ignisphaera aggregans</name>
    <dbReference type="NCBI Taxonomy" id="334771"/>
    <lineage>
        <taxon>Archaea</taxon>
        <taxon>Thermoproteota</taxon>
        <taxon>Thermoprotei</taxon>
        <taxon>Desulfurococcales</taxon>
        <taxon>Desulfurococcaceae</taxon>
        <taxon>Ignisphaera</taxon>
    </lineage>
</organism>
<comment type="subcellular location">
    <subcellularLocation>
        <location evidence="1">Cell membrane</location>
    </subcellularLocation>
</comment>
<dbReference type="InterPro" id="IPR027417">
    <property type="entry name" value="P-loop_NTPase"/>
</dbReference>
<evidence type="ECO:0000256" key="5">
    <source>
        <dbReference type="ARBA" id="ARBA00025157"/>
    </source>
</evidence>
<comment type="function">
    <text evidence="5">Probably part of an ABC transporter complex. Responsible for energy coupling to the transport system.</text>
</comment>
<dbReference type="InterPro" id="IPR017871">
    <property type="entry name" value="ABC_transporter-like_CS"/>
</dbReference>
<dbReference type="PANTHER" id="PTHR43553">
    <property type="entry name" value="HEAVY METAL TRANSPORTER"/>
    <property type="match status" value="1"/>
</dbReference>
<proteinExistence type="predicted"/>
<dbReference type="GO" id="GO:0016887">
    <property type="term" value="F:ATP hydrolysis activity"/>
    <property type="evidence" value="ECO:0007669"/>
    <property type="project" value="InterPro"/>
</dbReference>
<protein>
    <submittedName>
        <fullName evidence="7">ABC transporter ATP-binding protein</fullName>
    </submittedName>
</protein>
<dbReference type="GO" id="GO:0005524">
    <property type="term" value="F:ATP binding"/>
    <property type="evidence" value="ECO:0007669"/>
    <property type="project" value="UniProtKB-KW"/>
</dbReference>
<dbReference type="GO" id="GO:0043190">
    <property type="term" value="C:ATP-binding cassette (ABC) transporter complex"/>
    <property type="evidence" value="ECO:0007669"/>
    <property type="project" value="TreeGrafter"/>
</dbReference>
<sequence>MTRGLAEMRQGGPDVVKPIVKVNGLWLRYRGSKQGNWVLRSLNFEVQERETVLVVGASGSGKTSLIRALTGVAQAVFGAEVRGEVELCFRKLDELSTYDIQKCVQVVNQDPYTHFLEPIPLDDMLSYAERLYGSGAEEAVERVSKLLGVEGVVSKPIIALSGGQLKRVAIAKALIPNPAILIFDEPLMWLDDVTGVEMFKTVLKILNSMGKTIIIVEHRFLHLLDFVDSVYRLSQGTLVKVSESDVTKLRQGSGRVAEGVQGPNAPQSNSHKEVLRLDDVWFRYEEGWWVLRGVNLRVHQGDTVVIYGPNGAGKTTLLRILAGVLKPTKGFVKRFSKVMYVPQIPYLFLTEESIEKEVRELCSSRIREECFSRGFELLKRFGYNDLDRLPLHLSWGQVTRLATLLSINAISGAGLILLDEPFTGSTYLEAAALAETLDIFTDTAKIIVLSSKDYVSLFPRARVYMLSNGTLSPLAHRNAIMFSKAVYELMAP</sequence>
<dbReference type="InterPro" id="IPR015856">
    <property type="entry name" value="ABC_transpr_CbiO/EcfA_su"/>
</dbReference>
<feature type="domain" description="ABC transporter" evidence="6">
    <location>
        <begin position="275"/>
        <end position="491"/>
    </location>
</feature>
<gene>
    <name evidence="7" type="ORF">ENV14_01530</name>
</gene>
<dbReference type="Pfam" id="PF00005">
    <property type="entry name" value="ABC_tran"/>
    <property type="match status" value="2"/>
</dbReference>
<dbReference type="CDD" id="cd03225">
    <property type="entry name" value="ABC_cobalt_CbiO_domain1"/>
    <property type="match status" value="1"/>
</dbReference>
<dbReference type="InterPro" id="IPR050095">
    <property type="entry name" value="ECF_ABC_transporter_ATP-bd"/>
</dbReference>
<comment type="caution">
    <text evidence="7">The sequence shown here is derived from an EMBL/GenBank/DDBJ whole genome shotgun (WGS) entry which is preliminary data.</text>
</comment>
<evidence type="ECO:0000256" key="4">
    <source>
        <dbReference type="ARBA" id="ARBA00022840"/>
    </source>
</evidence>
<dbReference type="InterPro" id="IPR003593">
    <property type="entry name" value="AAA+_ATPase"/>
</dbReference>